<keyword evidence="9" id="KW-0862">Zinc</keyword>
<keyword evidence="5 15" id="KW-0645">Protease</keyword>
<evidence type="ECO:0000256" key="1">
    <source>
        <dbReference type="ARBA" id="ARBA00001947"/>
    </source>
</evidence>
<dbReference type="PANTHER" id="PTHR35864:SF1">
    <property type="entry name" value="ZINC METALLOPROTEASE YWHC-RELATED"/>
    <property type="match status" value="1"/>
</dbReference>
<keyword evidence="7" id="KW-0479">Metal-binding</keyword>
<evidence type="ECO:0000313" key="16">
    <source>
        <dbReference type="Proteomes" id="UP001446205"/>
    </source>
</evidence>
<feature type="transmembrane region" description="Helical" evidence="13">
    <location>
        <begin position="134"/>
        <end position="155"/>
    </location>
</feature>
<evidence type="ECO:0000256" key="11">
    <source>
        <dbReference type="ARBA" id="ARBA00023049"/>
    </source>
</evidence>
<dbReference type="GO" id="GO:0006508">
    <property type="term" value="P:proteolysis"/>
    <property type="evidence" value="ECO:0007669"/>
    <property type="project" value="UniProtKB-KW"/>
</dbReference>
<evidence type="ECO:0000256" key="5">
    <source>
        <dbReference type="ARBA" id="ARBA00022670"/>
    </source>
</evidence>
<feature type="transmembrane region" description="Helical" evidence="13">
    <location>
        <begin position="184"/>
        <end position="206"/>
    </location>
</feature>
<comment type="subcellular location">
    <subcellularLocation>
        <location evidence="2">Cell membrane</location>
        <topology evidence="2">Multi-pass membrane protein</topology>
    </subcellularLocation>
</comment>
<protein>
    <submittedName>
        <fullName evidence="15">Site-2 protease family protein</fullName>
    </submittedName>
</protein>
<feature type="transmembrane region" description="Helical" evidence="13">
    <location>
        <begin position="96"/>
        <end position="122"/>
    </location>
</feature>
<evidence type="ECO:0000259" key="14">
    <source>
        <dbReference type="Pfam" id="PF02163"/>
    </source>
</evidence>
<sequence length="222" mass="23794">MNDPVQIIQIISIWALPVLFAITLHEVAHGWMAWRLGDPTAMLMGRLSLNPIRHIDPIGTILLPAGLVAIGSPFVFGWAKPVPVNFDGLKNPKRDSIWVSLAGPGANLGMALFWVLVIWLGGHLPAGAAYFAEPMQLMGMAGITINLVLMVLNLIPIPPLDGGRVAAGLLPGPLSYQFSKLEPYGFIILIVLLFTGVLGTFMGPIVSSLRQLFFALGGAPML</sequence>
<dbReference type="CDD" id="cd06158">
    <property type="entry name" value="S2P-M50_like_1"/>
    <property type="match status" value="1"/>
</dbReference>
<keyword evidence="11" id="KW-0482">Metalloprotease</keyword>
<evidence type="ECO:0000256" key="13">
    <source>
        <dbReference type="SAM" id="Phobius"/>
    </source>
</evidence>
<feature type="transmembrane region" description="Helical" evidence="13">
    <location>
        <begin position="6"/>
        <end position="34"/>
    </location>
</feature>
<keyword evidence="6 13" id="KW-0812">Transmembrane</keyword>
<feature type="domain" description="Peptidase M50" evidence="14">
    <location>
        <begin position="134"/>
        <end position="171"/>
    </location>
</feature>
<keyword evidence="12 13" id="KW-0472">Membrane</keyword>
<evidence type="ECO:0000313" key="15">
    <source>
        <dbReference type="EMBL" id="MEK8088310.1"/>
    </source>
</evidence>
<comment type="cofactor">
    <cofactor evidence="1">
        <name>Zn(2+)</name>
        <dbReference type="ChEBI" id="CHEBI:29105"/>
    </cofactor>
</comment>
<dbReference type="PANTHER" id="PTHR35864">
    <property type="entry name" value="ZINC METALLOPROTEASE MJ0611-RELATED"/>
    <property type="match status" value="1"/>
</dbReference>
<evidence type="ECO:0000256" key="6">
    <source>
        <dbReference type="ARBA" id="ARBA00022692"/>
    </source>
</evidence>
<dbReference type="EMBL" id="JBBPCO010000001">
    <property type="protein sequence ID" value="MEK8088310.1"/>
    <property type="molecule type" value="Genomic_DNA"/>
</dbReference>
<evidence type="ECO:0000256" key="7">
    <source>
        <dbReference type="ARBA" id="ARBA00022723"/>
    </source>
</evidence>
<evidence type="ECO:0000256" key="10">
    <source>
        <dbReference type="ARBA" id="ARBA00022989"/>
    </source>
</evidence>
<evidence type="ECO:0000256" key="3">
    <source>
        <dbReference type="ARBA" id="ARBA00007931"/>
    </source>
</evidence>
<comment type="caution">
    <text evidence="15">The sequence shown here is derived from an EMBL/GenBank/DDBJ whole genome shotgun (WGS) entry which is preliminary data.</text>
</comment>
<keyword evidence="8" id="KW-0378">Hydrolase</keyword>
<accession>A0ABU9D421</accession>
<dbReference type="Pfam" id="PF02163">
    <property type="entry name" value="Peptidase_M50"/>
    <property type="match status" value="1"/>
</dbReference>
<evidence type="ECO:0000256" key="2">
    <source>
        <dbReference type="ARBA" id="ARBA00004651"/>
    </source>
</evidence>
<evidence type="ECO:0000256" key="9">
    <source>
        <dbReference type="ARBA" id="ARBA00022833"/>
    </source>
</evidence>
<keyword evidence="10 13" id="KW-1133">Transmembrane helix</keyword>
<organism evidence="15 16">
    <name type="scientific">Thermithiobacillus plumbiphilus</name>
    <dbReference type="NCBI Taxonomy" id="1729899"/>
    <lineage>
        <taxon>Bacteria</taxon>
        <taxon>Pseudomonadati</taxon>
        <taxon>Pseudomonadota</taxon>
        <taxon>Acidithiobacillia</taxon>
        <taxon>Acidithiobacillales</taxon>
        <taxon>Thermithiobacillaceae</taxon>
        <taxon>Thermithiobacillus</taxon>
    </lineage>
</organism>
<name>A0ABU9D421_9PROT</name>
<gene>
    <name evidence="15" type="ORF">WOB96_00895</name>
</gene>
<comment type="similarity">
    <text evidence="3">Belongs to the peptidase M50B family.</text>
</comment>
<evidence type="ECO:0000256" key="12">
    <source>
        <dbReference type="ARBA" id="ARBA00023136"/>
    </source>
</evidence>
<feature type="transmembrane region" description="Helical" evidence="13">
    <location>
        <begin position="55"/>
        <end position="76"/>
    </location>
</feature>
<dbReference type="GO" id="GO:0008233">
    <property type="term" value="F:peptidase activity"/>
    <property type="evidence" value="ECO:0007669"/>
    <property type="project" value="UniProtKB-KW"/>
</dbReference>
<dbReference type="InterPro" id="IPR044537">
    <property type="entry name" value="Rip2-like"/>
</dbReference>
<dbReference type="InterPro" id="IPR008915">
    <property type="entry name" value="Peptidase_M50"/>
</dbReference>
<dbReference type="RefSeq" id="WP_341369376.1">
    <property type="nucleotide sequence ID" value="NZ_JBBPCO010000001.1"/>
</dbReference>
<keyword evidence="4" id="KW-1003">Cell membrane</keyword>
<dbReference type="InterPro" id="IPR052348">
    <property type="entry name" value="Metallopeptidase_M50B"/>
</dbReference>
<evidence type="ECO:0000256" key="8">
    <source>
        <dbReference type="ARBA" id="ARBA00022801"/>
    </source>
</evidence>
<keyword evidence="16" id="KW-1185">Reference proteome</keyword>
<reference evidence="15 16" key="1">
    <citation type="submission" date="2024-04" db="EMBL/GenBank/DDBJ databases">
        <authorList>
            <person name="Abashina T."/>
            <person name="Shaikin A."/>
        </authorList>
    </citation>
    <scope>NUCLEOTIDE SEQUENCE [LARGE SCALE GENOMIC DNA]</scope>
    <source>
        <strain evidence="15 16">AAFK</strain>
    </source>
</reference>
<proteinExistence type="inferred from homology"/>
<dbReference type="Proteomes" id="UP001446205">
    <property type="component" value="Unassembled WGS sequence"/>
</dbReference>
<evidence type="ECO:0000256" key="4">
    <source>
        <dbReference type="ARBA" id="ARBA00022475"/>
    </source>
</evidence>